<gene>
    <name evidence="2" type="ORF">ROE7235_03069</name>
</gene>
<dbReference type="Proteomes" id="UP000272908">
    <property type="component" value="Unassembled WGS sequence"/>
</dbReference>
<name>A0A3B0MD25_9RHOB</name>
<sequence>MHRRLTMSHAGLAKPLILDIPFGANPDQPDCTRTTCPHRRRPTLTQTLIIPDLHADPNRLDASLRLVPRQAQIAFLGDFIDAGKNVAHPDDGTVLHRVMALVETGEALAVMGNHELNALLFHRADAKGRPLRQHDPKNLAQHGSFCARFGIGTPEAIAQTQWFLTLPLWQDLGGLRLVHACWHPSAIATIAARRPDGRLREDDLEEIARKETPFARAVDLLLSGPEIPLPPGISFRDNAGHCRTDVRIAWWRSGPSTWREAALSVPDPDDLPDAPIEANDDITFYDEDQPPVLVGHYKMRGTPQIEGPAAACLDYPDAPCVYHWNSDEPLREEGLFGPVTV</sequence>
<dbReference type="AlphaFoldDB" id="A0A3B0MD25"/>
<dbReference type="InterPro" id="IPR050126">
    <property type="entry name" value="Ap4A_hydrolase"/>
</dbReference>
<accession>A0A3B0MD25</accession>
<dbReference type="Gene3D" id="3.60.21.10">
    <property type="match status" value="1"/>
</dbReference>
<evidence type="ECO:0000313" key="3">
    <source>
        <dbReference type="Proteomes" id="UP000272908"/>
    </source>
</evidence>
<organism evidence="2 3">
    <name type="scientific">Roseinatronobacter ekhonensis</name>
    <dbReference type="NCBI Taxonomy" id="254356"/>
    <lineage>
        <taxon>Bacteria</taxon>
        <taxon>Pseudomonadati</taxon>
        <taxon>Pseudomonadota</taxon>
        <taxon>Alphaproteobacteria</taxon>
        <taxon>Rhodobacterales</taxon>
        <taxon>Paracoccaceae</taxon>
        <taxon>Roseinatronobacter</taxon>
    </lineage>
</organism>
<proteinExistence type="predicted"/>
<evidence type="ECO:0000313" key="2">
    <source>
        <dbReference type="EMBL" id="SUZ33300.1"/>
    </source>
</evidence>
<evidence type="ECO:0000259" key="1">
    <source>
        <dbReference type="Pfam" id="PF00149"/>
    </source>
</evidence>
<dbReference type="EMBL" id="UIHC01000043">
    <property type="protein sequence ID" value="SUZ33300.1"/>
    <property type="molecule type" value="Genomic_DNA"/>
</dbReference>
<dbReference type="PANTHER" id="PTHR42850">
    <property type="entry name" value="METALLOPHOSPHOESTERASE"/>
    <property type="match status" value="1"/>
</dbReference>
<keyword evidence="3" id="KW-1185">Reference proteome</keyword>
<dbReference type="InterPro" id="IPR029052">
    <property type="entry name" value="Metallo-depent_PP-like"/>
</dbReference>
<dbReference type="GO" id="GO:0005737">
    <property type="term" value="C:cytoplasm"/>
    <property type="evidence" value="ECO:0007669"/>
    <property type="project" value="TreeGrafter"/>
</dbReference>
<dbReference type="GO" id="GO:0016791">
    <property type="term" value="F:phosphatase activity"/>
    <property type="evidence" value="ECO:0007669"/>
    <property type="project" value="TreeGrafter"/>
</dbReference>
<protein>
    <recommendedName>
        <fullName evidence="1">Calcineurin-like phosphoesterase domain-containing protein</fullName>
    </recommendedName>
</protein>
<dbReference type="Pfam" id="PF00149">
    <property type="entry name" value="Metallophos"/>
    <property type="match status" value="1"/>
</dbReference>
<reference evidence="3" key="1">
    <citation type="submission" date="2018-08" db="EMBL/GenBank/DDBJ databases">
        <authorList>
            <person name="Rodrigo-Torres L."/>
            <person name="Arahal R. D."/>
            <person name="Lucena T."/>
        </authorList>
    </citation>
    <scope>NUCLEOTIDE SEQUENCE [LARGE SCALE GENOMIC DNA]</scope>
    <source>
        <strain evidence="3">CECT 7235</strain>
    </source>
</reference>
<dbReference type="PANTHER" id="PTHR42850:SF7">
    <property type="entry name" value="BIS(5'-NUCLEOSYL)-TETRAPHOSPHATASE PRPE [ASYMMETRICAL]"/>
    <property type="match status" value="1"/>
</dbReference>
<feature type="domain" description="Calcineurin-like phosphoesterase" evidence="1">
    <location>
        <begin position="48"/>
        <end position="174"/>
    </location>
</feature>
<dbReference type="InterPro" id="IPR004843">
    <property type="entry name" value="Calcineurin-like_PHP"/>
</dbReference>
<dbReference type="SUPFAM" id="SSF56300">
    <property type="entry name" value="Metallo-dependent phosphatases"/>
    <property type="match status" value="1"/>
</dbReference>